<feature type="signal peptide" evidence="2">
    <location>
        <begin position="1"/>
        <end position="26"/>
    </location>
</feature>
<dbReference type="PATRIC" id="fig|42253.5.peg.1265"/>
<accession>A0A0K2GAT7</accession>
<dbReference type="KEGG" id="nmv:NITMOv2_1284"/>
<gene>
    <name evidence="3" type="ORF">NITMOv2_1284</name>
</gene>
<evidence type="ECO:0000313" key="4">
    <source>
        <dbReference type="Proteomes" id="UP000069205"/>
    </source>
</evidence>
<organism evidence="3 4">
    <name type="scientific">Nitrospira moscoviensis</name>
    <dbReference type="NCBI Taxonomy" id="42253"/>
    <lineage>
        <taxon>Bacteria</taxon>
        <taxon>Pseudomonadati</taxon>
        <taxon>Nitrospirota</taxon>
        <taxon>Nitrospiria</taxon>
        <taxon>Nitrospirales</taxon>
        <taxon>Nitrospiraceae</taxon>
        <taxon>Nitrospira</taxon>
    </lineage>
</organism>
<dbReference type="InterPro" id="IPR013431">
    <property type="entry name" value="Delta_60_rpt"/>
</dbReference>
<dbReference type="Gene3D" id="2.80.10.50">
    <property type="match status" value="2"/>
</dbReference>
<feature type="chain" id="PRO_5005476813" description="Glucose/Sorbosone dehydrogenase domain-containing protein" evidence="2">
    <location>
        <begin position="27"/>
        <end position="391"/>
    </location>
</feature>
<feature type="region of interest" description="Disordered" evidence="1">
    <location>
        <begin position="28"/>
        <end position="47"/>
    </location>
</feature>
<dbReference type="SUPFAM" id="SSF101898">
    <property type="entry name" value="NHL repeat"/>
    <property type="match status" value="1"/>
</dbReference>
<dbReference type="Proteomes" id="UP000069205">
    <property type="component" value="Chromosome"/>
</dbReference>
<sequence length="391" mass="41213">MPMKSAVLCIGALLSILTITYSGASADPNALPPQPGSQPTDPTKARGDMAAQFNGRITARLSVPDGGGDIYVAGEFSAYRGKPVLPIIRIRPDGSLNDTFRPAEGVFKRIAAMAPADDGSGDVYVADYAAEPARHAGWRFRSTVRRLHADGTPDERFVVATFTHDDIYVPDARFVPVVTGLAPAGDGTGRLYAAGRFGVVRLNRDGSRDAAFRYGTSACHVVPAKDGTGHVYVTSNERIAASGRHASQRILRLKNDGSRDPRFSAGTGVAPAWDIFALVPVEDGTGDLFVGGSFANYGDPNPRGRHAVRLLARINADGSLDRTSPSPPIDERQGAVTALAKADDGSGDWLVTQNQTTIRYRVEGARVSEAADVAATLSSSTSRHAPSGAAD</sequence>
<reference evidence="3 4" key="1">
    <citation type="journal article" date="2015" name="Proc. Natl. Acad. Sci. U.S.A.">
        <title>Expanded metabolic versatility of ubiquitous nitrite-oxidizing bacteria from the genus Nitrospira.</title>
        <authorList>
            <person name="Koch H."/>
            <person name="Lucker S."/>
            <person name="Albertsen M."/>
            <person name="Kitzinger K."/>
            <person name="Herbold C."/>
            <person name="Spieck E."/>
            <person name="Nielsen P.H."/>
            <person name="Wagner M."/>
            <person name="Daims H."/>
        </authorList>
    </citation>
    <scope>NUCLEOTIDE SEQUENCE [LARGE SCALE GENOMIC DNA]</scope>
    <source>
        <strain evidence="3 4">NSP M-1</strain>
    </source>
</reference>
<keyword evidence="4" id="KW-1185">Reference proteome</keyword>
<evidence type="ECO:0008006" key="5">
    <source>
        <dbReference type="Google" id="ProtNLM"/>
    </source>
</evidence>
<proteinExistence type="predicted"/>
<dbReference type="EMBL" id="CP011801">
    <property type="protein sequence ID" value="ALA57712.1"/>
    <property type="molecule type" value="Genomic_DNA"/>
</dbReference>
<dbReference type="STRING" id="42253.NITMOv2_1284"/>
<keyword evidence="2" id="KW-0732">Signal</keyword>
<protein>
    <recommendedName>
        <fullName evidence="5">Glucose/Sorbosone dehydrogenase domain-containing protein</fullName>
    </recommendedName>
</protein>
<dbReference type="Pfam" id="PF17164">
    <property type="entry name" value="DUF5122"/>
    <property type="match status" value="3"/>
</dbReference>
<evidence type="ECO:0000256" key="2">
    <source>
        <dbReference type="SAM" id="SignalP"/>
    </source>
</evidence>
<dbReference type="RefSeq" id="WP_187299375.1">
    <property type="nucleotide sequence ID" value="NZ_CP011801.1"/>
</dbReference>
<evidence type="ECO:0000313" key="3">
    <source>
        <dbReference type="EMBL" id="ALA57712.1"/>
    </source>
</evidence>
<name>A0A0K2GAT7_NITMO</name>
<dbReference type="AlphaFoldDB" id="A0A0K2GAT7"/>
<evidence type="ECO:0000256" key="1">
    <source>
        <dbReference type="SAM" id="MobiDB-lite"/>
    </source>
</evidence>